<evidence type="ECO:0000313" key="2">
    <source>
        <dbReference type="Proteomes" id="UP001154272"/>
    </source>
</evidence>
<protein>
    <recommendedName>
        <fullName evidence="3">TonB C-terminal domain-containing protein</fullName>
    </recommendedName>
</protein>
<proteinExistence type="predicted"/>
<evidence type="ECO:0000313" key="1">
    <source>
        <dbReference type="EMBL" id="CAI3942532.1"/>
    </source>
</evidence>
<accession>A0ABN8WBI7</accession>
<dbReference type="Proteomes" id="UP001154272">
    <property type="component" value="Unassembled WGS sequence"/>
</dbReference>
<dbReference type="RefSeq" id="WP_282023781.1">
    <property type="nucleotide sequence ID" value="NZ_CAMXCH010000002.1"/>
</dbReference>
<dbReference type="EMBL" id="CAMXCH010000002">
    <property type="protein sequence ID" value="CAI3942532.1"/>
    <property type="molecule type" value="Genomic_DNA"/>
</dbReference>
<organism evidence="1 2">
    <name type="scientific">Commensalibacter papalotli</name>
    <name type="common">ex Botero et al. 2024</name>
    <dbReference type="NCBI Taxonomy" id="2972766"/>
    <lineage>
        <taxon>Bacteria</taxon>
        <taxon>Pseudomonadati</taxon>
        <taxon>Pseudomonadota</taxon>
        <taxon>Alphaproteobacteria</taxon>
        <taxon>Acetobacterales</taxon>
        <taxon>Acetobacteraceae</taxon>
    </lineage>
</organism>
<sequence length="127" mass="14150">MISKSEKAKVEIFNSNSWDVKLISSPLAECSYQGFNSNTDKVRKKELNKGLSRGQQSAIVSSIRRCYSQDLLAKNYRLYVASMVVIIDKSGIAKIVKFDTATHAKMNSDPAYRAFAERARQAALNPA</sequence>
<evidence type="ECO:0008006" key="3">
    <source>
        <dbReference type="Google" id="ProtNLM"/>
    </source>
</evidence>
<name>A0ABN8WBI7_9PROT</name>
<keyword evidence="2" id="KW-1185">Reference proteome</keyword>
<comment type="caution">
    <text evidence="1">The sequence shown here is derived from an EMBL/GenBank/DDBJ whole genome shotgun (WGS) entry which is preliminary data.</text>
</comment>
<reference evidence="1" key="1">
    <citation type="submission" date="2022-10" db="EMBL/GenBank/DDBJ databases">
        <authorList>
            <person name="Botero Cardona J."/>
        </authorList>
    </citation>
    <scope>NUCLEOTIDE SEQUENCE</scope>
    <source>
        <strain evidence="1">R-83534</strain>
    </source>
</reference>
<gene>
    <name evidence="1" type="ORF">R83534S58_LOCUS1217</name>
</gene>